<name>A0A381ZN26_9ZZZZ</name>
<evidence type="ECO:0000313" key="2">
    <source>
        <dbReference type="EMBL" id="SVA90665.1"/>
    </source>
</evidence>
<proteinExistence type="predicted"/>
<protein>
    <recommendedName>
        <fullName evidence="1">SnoaL-like domain-containing protein</fullName>
    </recommendedName>
</protein>
<dbReference type="Pfam" id="PF13577">
    <property type="entry name" value="SnoaL_4"/>
    <property type="match status" value="1"/>
</dbReference>
<accession>A0A381ZN26</accession>
<sequence>MSNSKDLVTSADTQREVEQLLYHQAEALDERRWEEWLDLFTEDGIYW</sequence>
<dbReference type="EMBL" id="UINC01021978">
    <property type="protein sequence ID" value="SVA90665.1"/>
    <property type="molecule type" value="Genomic_DNA"/>
</dbReference>
<dbReference type="SUPFAM" id="SSF54427">
    <property type="entry name" value="NTF2-like"/>
    <property type="match status" value="1"/>
</dbReference>
<evidence type="ECO:0000259" key="1">
    <source>
        <dbReference type="Pfam" id="PF13577"/>
    </source>
</evidence>
<reference evidence="2" key="1">
    <citation type="submission" date="2018-05" db="EMBL/GenBank/DDBJ databases">
        <authorList>
            <person name="Lanie J.A."/>
            <person name="Ng W.-L."/>
            <person name="Kazmierczak K.M."/>
            <person name="Andrzejewski T.M."/>
            <person name="Davidsen T.M."/>
            <person name="Wayne K.J."/>
            <person name="Tettelin H."/>
            <person name="Glass J.I."/>
            <person name="Rusch D."/>
            <person name="Podicherti R."/>
            <person name="Tsui H.-C.T."/>
            <person name="Winkler M.E."/>
        </authorList>
    </citation>
    <scope>NUCLEOTIDE SEQUENCE</scope>
</reference>
<dbReference type="Gene3D" id="3.10.450.50">
    <property type="match status" value="1"/>
</dbReference>
<dbReference type="AlphaFoldDB" id="A0A381ZN26"/>
<feature type="domain" description="SnoaL-like" evidence="1">
    <location>
        <begin position="11"/>
        <end position="46"/>
    </location>
</feature>
<gene>
    <name evidence="2" type="ORF">METZ01_LOCUS143519</name>
</gene>
<dbReference type="InterPro" id="IPR037401">
    <property type="entry name" value="SnoaL-like"/>
</dbReference>
<organism evidence="2">
    <name type="scientific">marine metagenome</name>
    <dbReference type="NCBI Taxonomy" id="408172"/>
    <lineage>
        <taxon>unclassified sequences</taxon>
        <taxon>metagenomes</taxon>
        <taxon>ecological metagenomes</taxon>
    </lineage>
</organism>
<dbReference type="InterPro" id="IPR032710">
    <property type="entry name" value="NTF2-like_dom_sf"/>
</dbReference>
<feature type="non-terminal residue" evidence="2">
    <location>
        <position position="47"/>
    </location>
</feature>